<name>A0A0E9W4U6_ANGAN</name>
<evidence type="ECO:0000256" key="1">
    <source>
        <dbReference type="SAM" id="SignalP"/>
    </source>
</evidence>
<evidence type="ECO:0000313" key="2">
    <source>
        <dbReference type="EMBL" id="JAH85367.1"/>
    </source>
</evidence>
<keyword evidence="1" id="KW-0732">Signal</keyword>
<dbReference type="AlphaFoldDB" id="A0A0E9W4U6"/>
<reference evidence="2" key="1">
    <citation type="submission" date="2014-11" db="EMBL/GenBank/DDBJ databases">
        <authorList>
            <person name="Amaro Gonzalez C."/>
        </authorList>
    </citation>
    <scope>NUCLEOTIDE SEQUENCE</scope>
</reference>
<feature type="signal peptide" evidence="1">
    <location>
        <begin position="1"/>
        <end position="22"/>
    </location>
</feature>
<sequence length="78" mass="8866">MPSQHWNLHFVFVLALQQLARPLKMVIRVSVSRWLSIKRAVGHSGLRAIDSRAQSEYGNVAADSSFKRNYLASPLIKF</sequence>
<reference evidence="2" key="2">
    <citation type="journal article" date="2015" name="Fish Shellfish Immunol.">
        <title>Early steps in the European eel (Anguilla anguilla)-Vibrio vulnificus interaction in the gills: Role of the RtxA13 toxin.</title>
        <authorList>
            <person name="Callol A."/>
            <person name="Pajuelo D."/>
            <person name="Ebbesson L."/>
            <person name="Teles M."/>
            <person name="MacKenzie S."/>
            <person name="Amaro C."/>
        </authorList>
    </citation>
    <scope>NUCLEOTIDE SEQUENCE</scope>
</reference>
<accession>A0A0E9W4U6</accession>
<organism evidence="2">
    <name type="scientific">Anguilla anguilla</name>
    <name type="common">European freshwater eel</name>
    <name type="synonym">Muraena anguilla</name>
    <dbReference type="NCBI Taxonomy" id="7936"/>
    <lineage>
        <taxon>Eukaryota</taxon>
        <taxon>Metazoa</taxon>
        <taxon>Chordata</taxon>
        <taxon>Craniata</taxon>
        <taxon>Vertebrata</taxon>
        <taxon>Euteleostomi</taxon>
        <taxon>Actinopterygii</taxon>
        <taxon>Neopterygii</taxon>
        <taxon>Teleostei</taxon>
        <taxon>Anguilliformes</taxon>
        <taxon>Anguillidae</taxon>
        <taxon>Anguilla</taxon>
    </lineage>
</organism>
<dbReference type="EMBL" id="GBXM01023210">
    <property type="protein sequence ID" value="JAH85367.1"/>
    <property type="molecule type" value="Transcribed_RNA"/>
</dbReference>
<evidence type="ECO:0008006" key="3">
    <source>
        <dbReference type="Google" id="ProtNLM"/>
    </source>
</evidence>
<proteinExistence type="predicted"/>
<feature type="chain" id="PRO_5002434023" description="Secreted protein" evidence="1">
    <location>
        <begin position="23"/>
        <end position="78"/>
    </location>
</feature>
<protein>
    <recommendedName>
        <fullName evidence="3">Secreted protein</fullName>
    </recommendedName>
</protein>